<proteinExistence type="inferred from homology"/>
<dbReference type="AlphaFoldDB" id="A0A449BDZ3"/>
<gene>
    <name evidence="10" type="primary">potB_3</name>
    <name evidence="10" type="ORF">NCTC10138_01026</name>
</gene>
<dbReference type="STRING" id="1278311.GCA_000428705_00365"/>
<feature type="transmembrane region" description="Helical" evidence="8">
    <location>
        <begin position="66"/>
        <end position="84"/>
    </location>
</feature>
<evidence type="ECO:0000313" key="11">
    <source>
        <dbReference type="Proteomes" id="UP000289841"/>
    </source>
</evidence>
<dbReference type="KEGG" id="aaxa:NCTC10138_01026"/>
<keyword evidence="3 8" id="KW-0813">Transport</keyword>
<dbReference type="PANTHER" id="PTHR42929:SF1">
    <property type="entry name" value="INNER MEMBRANE ABC TRANSPORTER PERMEASE PROTEIN YDCU-RELATED"/>
    <property type="match status" value="1"/>
</dbReference>
<accession>A0A449BDZ3</accession>
<comment type="subcellular location">
    <subcellularLocation>
        <location evidence="1 8">Cell membrane</location>
        <topology evidence="1 8">Multi-pass membrane protein</topology>
    </subcellularLocation>
</comment>
<dbReference type="PROSITE" id="PS50928">
    <property type="entry name" value="ABC_TM1"/>
    <property type="match status" value="1"/>
</dbReference>
<dbReference type="EMBL" id="LR215048">
    <property type="protein sequence ID" value="VEU80647.1"/>
    <property type="molecule type" value="Genomic_DNA"/>
</dbReference>
<sequence>MNKAFRKLSYPYLGWLVVFAIIPIFVMLFLSFTSGEGLSLEGSKLSFNSFNLLIDQATLVAIKNSFLYAGISTLISLVLGYFVAYQLFKSKIKNKLLILTIFILPMWSNLLLRTEALGNMMEHNNIVTSILSRVNINISIGIKGTPLAVIIGLIFTYLPFVILPVYTALEKIEYNLQEASLDLGLTEFQTFWKVIFPLSLKGVITGSILVFLPSLSGFAVPEILGKGNVLFIGNIIEQAFKNMNYSFGSLLSIFIIMLITAALLIVNKVDKEGETLLWINIQKQLSKNMVIKTINTLRLSIKY</sequence>
<dbReference type="Pfam" id="PF00528">
    <property type="entry name" value="BPD_transp_1"/>
    <property type="match status" value="1"/>
</dbReference>
<feature type="domain" description="ABC transmembrane type-1" evidence="9">
    <location>
        <begin position="62"/>
        <end position="266"/>
    </location>
</feature>
<keyword evidence="11" id="KW-1185">Reference proteome</keyword>
<dbReference type="GO" id="GO:0055085">
    <property type="term" value="P:transmembrane transport"/>
    <property type="evidence" value="ECO:0007669"/>
    <property type="project" value="InterPro"/>
</dbReference>
<feature type="transmembrane region" description="Helical" evidence="8">
    <location>
        <begin position="96"/>
        <end position="112"/>
    </location>
</feature>
<evidence type="ECO:0000256" key="7">
    <source>
        <dbReference type="ARBA" id="ARBA00023136"/>
    </source>
</evidence>
<dbReference type="CDD" id="cd06261">
    <property type="entry name" value="TM_PBP2"/>
    <property type="match status" value="1"/>
</dbReference>
<dbReference type="PANTHER" id="PTHR42929">
    <property type="entry name" value="INNER MEMBRANE ABC TRANSPORTER PERMEASE PROTEIN YDCU-RELATED-RELATED"/>
    <property type="match status" value="1"/>
</dbReference>
<dbReference type="InterPro" id="IPR035906">
    <property type="entry name" value="MetI-like_sf"/>
</dbReference>
<dbReference type="Gene3D" id="1.10.3720.10">
    <property type="entry name" value="MetI-like"/>
    <property type="match status" value="1"/>
</dbReference>
<name>A0A449BDZ3_HAPAX</name>
<keyword evidence="7 8" id="KW-0472">Membrane</keyword>
<dbReference type="InterPro" id="IPR000515">
    <property type="entry name" value="MetI-like"/>
</dbReference>
<keyword evidence="5 8" id="KW-0812">Transmembrane</keyword>
<organism evidence="10 11">
    <name type="scientific">Haploplasma axanthum</name>
    <name type="common">Acholeplasma axanthum</name>
    <dbReference type="NCBI Taxonomy" id="29552"/>
    <lineage>
        <taxon>Bacteria</taxon>
        <taxon>Bacillati</taxon>
        <taxon>Mycoplasmatota</taxon>
        <taxon>Mollicutes</taxon>
        <taxon>Acholeplasmatales</taxon>
        <taxon>Acholeplasmataceae</taxon>
        <taxon>Haploplasma</taxon>
    </lineage>
</organism>
<dbReference type="Proteomes" id="UP000289841">
    <property type="component" value="Chromosome"/>
</dbReference>
<dbReference type="SUPFAM" id="SSF161098">
    <property type="entry name" value="MetI-like"/>
    <property type="match status" value="1"/>
</dbReference>
<feature type="transmembrane region" description="Helical" evidence="8">
    <location>
        <begin position="147"/>
        <end position="169"/>
    </location>
</feature>
<evidence type="ECO:0000313" key="10">
    <source>
        <dbReference type="EMBL" id="VEU80647.1"/>
    </source>
</evidence>
<evidence type="ECO:0000256" key="4">
    <source>
        <dbReference type="ARBA" id="ARBA00022475"/>
    </source>
</evidence>
<feature type="transmembrane region" description="Helical" evidence="8">
    <location>
        <begin position="12"/>
        <end position="32"/>
    </location>
</feature>
<keyword evidence="6 8" id="KW-1133">Transmembrane helix</keyword>
<dbReference type="GO" id="GO:0005886">
    <property type="term" value="C:plasma membrane"/>
    <property type="evidence" value="ECO:0007669"/>
    <property type="project" value="UniProtKB-SubCell"/>
</dbReference>
<reference evidence="10 11" key="1">
    <citation type="submission" date="2019-01" db="EMBL/GenBank/DDBJ databases">
        <authorList>
            <consortium name="Pathogen Informatics"/>
        </authorList>
    </citation>
    <scope>NUCLEOTIDE SEQUENCE [LARGE SCALE GENOMIC DNA]</scope>
    <source>
        <strain evidence="10 11">NCTC10138</strain>
    </source>
</reference>
<evidence type="ECO:0000256" key="2">
    <source>
        <dbReference type="ARBA" id="ARBA00007069"/>
    </source>
</evidence>
<dbReference type="OrthoDB" id="9807047at2"/>
<keyword evidence="4" id="KW-1003">Cell membrane</keyword>
<evidence type="ECO:0000256" key="1">
    <source>
        <dbReference type="ARBA" id="ARBA00004651"/>
    </source>
</evidence>
<evidence type="ECO:0000256" key="5">
    <source>
        <dbReference type="ARBA" id="ARBA00022692"/>
    </source>
</evidence>
<evidence type="ECO:0000256" key="6">
    <source>
        <dbReference type="ARBA" id="ARBA00022989"/>
    </source>
</evidence>
<evidence type="ECO:0000256" key="3">
    <source>
        <dbReference type="ARBA" id="ARBA00022448"/>
    </source>
</evidence>
<feature type="transmembrane region" description="Helical" evidence="8">
    <location>
        <begin position="247"/>
        <end position="266"/>
    </location>
</feature>
<evidence type="ECO:0000256" key="8">
    <source>
        <dbReference type="RuleBase" id="RU363032"/>
    </source>
</evidence>
<protein>
    <submittedName>
        <fullName evidence="10">Polyamine (Spermidine/putrescine) ABC transporter permease</fullName>
    </submittedName>
</protein>
<comment type="similarity">
    <text evidence="2">Belongs to the binding-protein-dependent transport system permease family. CysTW subfamily.</text>
</comment>
<evidence type="ECO:0000259" key="9">
    <source>
        <dbReference type="PROSITE" id="PS50928"/>
    </source>
</evidence>